<keyword evidence="3" id="KW-1185">Reference proteome</keyword>
<dbReference type="GO" id="GO:0140096">
    <property type="term" value="F:catalytic activity, acting on a protein"/>
    <property type="evidence" value="ECO:0007669"/>
    <property type="project" value="UniProtKB-ARBA"/>
</dbReference>
<keyword evidence="2" id="KW-0808">Transferase</keyword>
<gene>
    <name evidence="2" type="ORF">X560_0981</name>
</gene>
<proteinExistence type="predicted"/>
<dbReference type="EMBL" id="AZHO01000011">
    <property type="protein sequence ID" value="KMT60055.1"/>
    <property type="molecule type" value="Genomic_DNA"/>
</dbReference>
<evidence type="ECO:0000313" key="2">
    <source>
        <dbReference type="EMBL" id="KMT60055.1"/>
    </source>
</evidence>
<dbReference type="GO" id="GO:0009249">
    <property type="term" value="P:protein lipoylation"/>
    <property type="evidence" value="ECO:0007669"/>
    <property type="project" value="UniProtKB-ARBA"/>
</dbReference>
<dbReference type="InterPro" id="IPR050664">
    <property type="entry name" value="Octanoyltrans_LipM/LipL"/>
</dbReference>
<feature type="domain" description="BPL/LPL catalytic" evidence="1">
    <location>
        <begin position="32"/>
        <end position="241"/>
    </location>
</feature>
<name>A0A0J8GBS8_9LIST</name>
<evidence type="ECO:0000313" key="3">
    <source>
        <dbReference type="Proteomes" id="UP000052258"/>
    </source>
</evidence>
<dbReference type="GO" id="GO:0016740">
    <property type="term" value="F:transferase activity"/>
    <property type="evidence" value="ECO:0007669"/>
    <property type="project" value="UniProtKB-KW"/>
</dbReference>
<comment type="caution">
    <text evidence="2">The sequence shown here is derived from an EMBL/GenBank/DDBJ whole genome shotgun (WGS) entry which is preliminary data.</text>
</comment>
<dbReference type="PATRIC" id="fig|1430899.3.peg.1012"/>
<reference evidence="2 3" key="1">
    <citation type="journal article" date="2015" name="Genome Biol. Evol.">
        <title>Comparative Genomics of Listeria Sensu Lato: Genus-Wide Differences in Evolutionary Dynamics and the Progressive Gain of Complex, Potentially Pathogenicity-Related Traits through Lateral Gene Transfer.</title>
        <authorList>
            <person name="Chiara M."/>
            <person name="Caruso M."/>
            <person name="D'Erchia A.M."/>
            <person name="Manzari C."/>
            <person name="Fraccalvieri R."/>
            <person name="Goffredo E."/>
            <person name="Latorre L."/>
            <person name="Miccolupo A."/>
            <person name="Padalino I."/>
            <person name="Santagada G."/>
            <person name="Chiocco D."/>
            <person name="Pesole G."/>
            <person name="Horner D.S."/>
            <person name="Parisi A."/>
        </authorList>
    </citation>
    <scope>NUCLEOTIDE SEQUENCE [LARGE SCALE GENOMIC DNA]</scope>
    <source>
        <strain evidence="2 3">1991</strain>
    </source>
</reference>
<sequence>MKEEWLLIENGALTPAINMAIDEKLTDWHREKKLPPILRFYEWAPAGLSVGYFQRTDGKINKENVKKHGFEMVRRQTGGQAVLHDHELTYSFVIDEKHPSIPKTILSAHKTISEALLMGLNELNVAADFAEPIKKHSQGTAICFEEPSWYEITWQQKKLIGSAQARLQGVLLQHGSIPLTQNEDVLFDLFIFANEKIRERMKRAFSKKAVGLYEALQEEIDIKTVRRAFQKGFEAKFNISLKNYTFSKKEWEEIEKLAKQKYENADYVLMR</sequence>
<dbReference type="Proteomes" id="UP000052258">
    <property type="component" value="Unassembled WGS sequence"/>
</dbReference>
<dbReference type="InterPro" id="IPR004143">
    <property type="entry name" value="BPL_LPL_catalytic"/>
</dbReference>
<organism evidence="2 3">
    <name type="scientific">Listeria fleischmannii 1991</name>
    <dbReference type="NCBI Taxonomy" id="1430899"/>
    <lineage>
        <taxon>Bacteria</taxon>
        <taxon>Bacillati</taxon>
        <taxon>Bacillota</taxon>
        <taxon>Bacilli</taxon>
        <taxon>Bacillales</taxon>
        <taxon>Listeriaceae</taxon>
        <taxon>Listeria</taxon>
    </lineage>
</organism>
<dbReference type="RefSeq" id="WP_007474133.1">
    <property type="nucleotide sequence ID" value="NZ_KQ130613.1"/>
</dbReference>
<protein>
    <submittedName>
        <fullName evidence="2">Octanoyltransferase LipM</fullName>
    </submittedName>
</protein>
<dbReference type="OrthoDB" id="9774653at2"/>
<evidence type="ECO:0000259" key="1">
    <source>
        <dbReference type="PROSITE" id="PS51733"/>
    </source>
</evidence>
<dbReference type="AlphaFoldDB" id="A0A0J8GBS8"/>
<dbReference type="SUPFAM" id="SSF55681">
    <property type="entry name" value="Class II aaRS and biotin synthetases"/>
    <property type="match status" value="1"/>
</dbReference>
<dbReference type="Gene3D" id="3.30.930.10">
    <property type="entry name" value="Bira Bifunctional Protein, Domain 2"/>
    <property type="match status" value="1"/>
</dbReference>
<accession>A0A0J8GBS8</accession>
<dbReference type="PANTHER" id="PTHR43679">
    <property type="entry name" value="OCTANOYLTRANSFERASE LIPM-RELATED"/>
    <property type="match status" value="1"/>
</dbReference>
<dbReference type="InterPro" id="IPR045864">
    <property type="entry name" value="aa-tRNA-synth_II/BPL/LPL"/>
</dbReference>
<dbReference type="CDD" id="cd16443">
    <property type="entry name" value="LplA"/>
    <property type="match status" value="1"/>
</dbReference>
<dbReference type="Pfam" id="PF21948">
    <property type="entry name" value="LplA-B_cat"/>
    <property type="match status" value="1"/>
</dbReference>
<dbReference type="PANTHER" id="PTHR43679:SF2">
    <property type="entry name" value="OCTANOYL-[GCVH]:PROTEIN N-OCTANOYLTRANSFERASE"/>
    <property type="match status" value="1"/>
</dbReference>
<dbReference type="PROSITE" id="PS51733">
    <property type="entry name" value="BPL_LPL_CATALYTIC"/>
    <property type="match status" value="1"/>
</dbReference>